<evidence type="ECO:0000313" key="3">
    <source>
        <dbReference type="Proteomes" id="UP001586593"/>
    </source>
</evidence>
<gene>
    <name evidence="2" type="ORF">VTK73DRAFT_4848</name>
</gene>
<protein>
    <submittedName>
        <fullName evidence="2">Uncharacterized protein</fullName>
    </submittedName>
</protein>
<evidence type="ECO:0000256" key="1">
    <source>
        <dbReference type="SAM" id="MobiDB-lite"/>
    </source>
</evidence>
<name>A0ABR3V7D0_9PEZI</name>
<feature type="region of interest" description="Disordered" evidence="1">
    <location>
        <begin position="31"/>
        <end position="50"/>
    </location>
</feature>
<comment type="caution">
    <text evidence="2">The sequence shown here is derived from an EMBL/GenBank/DDBJ whole genome shotgun (WGS) entry which is preliminary data.</text>
</comment>
<dbReference type="EMBL" id="JAZHXJ010002728">
    <property type="protein sequence ID" value="KAL1836988.1"/>
    <property type="molecule type" value="Genomic_DNA"/>
</dbReference>
<organism evidence="2 3">
    <name type="scientific">Phialemonium thermophilum</name>
    <dbReference type="NCBI Taxonomy" id="223376"/>
    <lineage>
        <taxon>Eukaryota</taxon>
        <taxon>Fungi</taxon>
        <taxon>Dikarya</taxon>
        <taxon>Ascomycota</taxon>
        <taxon>Pezizomycotina</taxon>
        <taxon>Sordariomycetes</taxon>
        <taxon>Sordariomycetidae</taxon>
        <taxon>Cephalothecales</taxon>
        <taxon>Cephalothecaceae</taxon>
        <taxon>Phialemonium</taxon>
    </lineage>
</organism>
<evidence type="ECO:0000313" key="2">
    <source>
        <dbReference type="EMBL" id="KAL1836988.1"/>
    </source>
</evidence>
<keyword evidence="3" id="KW-1185">Reference proteome</keyword>
<proteinExistence type="predicted"/>
<sequence>MDGSHRFAPALSLYLPYLPYLANQGMLPAVGSRSGRPATKHASGSQSRRTADIRAGRGICGVGWPWTRLTMVRFGLLTDRLSPPLRQSARGSIVCLPWSCPVSTLNQPARAHSLQNRCSPPQWERCTGGDRARCRTLPLFPQSLVLTQHYLFVSM</sequence>
<dbReference type="Proteomes" id="UP001586593">
    <property type="component" value="Unassembled WGS sequence"/>
</dbReference>
<accession>A0ABR3V7D0</accession>
<reference evidence="2 3" key="1">
    <citation type="journal article" date="2024" name="Commun. Biol.">
        <title>Comparative genomic analysis of thermophilic fungi reveals convergent evolutionary adaptations and gene losses.</title>
        <authorList>
            <person name="Steindorff A.S."/>
            <person name="Aguilar-Pontes M.V."/>
            <person name="Robinson A.J."/>
            <person name="Andreopoulos B."/>
            <person name="LaButti K."/>
            <person name="Kuo A."/>
            <person name="Mondo S."/>
            <person name="Riley R."/>
            <person name="Otillar R."/>
            <person name="Haridas S."/>
            <person name="Lipzen A."/>
            <person name="Grimwood J."/>
            <person name="Schmutz J."/>
            <person name="Clum A."/>
            <person name="Reid I.D."/>
            <person name="Moisan M.C."/>
            <person name="Butler G."/>
            <person name="Nguyen T.T.M."/>
            <person name="Dewar K."/>
            <person name="Conant G."/>
            <person name="Drula E."/>
            <person name="Henrissat B."/>
            <person name="Hansel C."/>
            <person name="Singer S."/>
            <person name="Hutchinson M.I."/>
            <person name="de Vries R.P."/>
            <person name="Natvig D.O."/>
            <person name="Powell A.J."/>
            <person name="Tsang A."/>
            <person name="Grigoriev I.V."/>
        </authorList>
    </citation>
    <scope>NUCLEOTIDE SEQUENCE [LARGE SCALE GENOMIC DNA]</scope>
    <source>
        <strain evidence="2 3">ATCC 24622</strain>
    </source>
</reference>